<accession>A0A7Y9S2Q6</accession>
<organism evidence="1 2">
    <name type="scientific">Nocardioides daedukensis</name>
    <dbReference type="NCBI Taxonomy" id="634462"/>
    <lineage>
        <taxon>Bacteria</taxon>
        <taxon>Bacillati</taxon>
        <taxon>Actinomycetota</taxon>
        <taxon>Actinomycetes</taxon>
        <taxon>Propionibacteriales</taxon>
        <taxon>Nocardioidaceae</taxon>
        <taxon>Nocardioides</taxon>
    </lineage>
</organism>
<sequence>MTLAEMGRPGPGPYSQILSQDPIAVHVRVGRARLTATAHATRTTRFGEQVLVSLSGRLTWVGAHRIEDEASRPEEGAAQPGA</sequence>
<comment type="caution">
    <text evidence="1">The sequence shown here is derived from an EMBL/GenBank/DDBJ whole genome shotgun (WGS) entry which is preliminary data.</text>
</comment>
<dbReference type="RefSeq" id="WP_179501568.1">
    <property type="nucleotide sequence ID" value="NZ_JACCAA010000001.1"/>
</dbReference>
<name>A0A7Y9S2Q6_9ACTN</name>
<evidence type="ECO:0000313" key="1">
    <source>
        <dbReference type="EMBL" id="NYG58400.1"/>
    </source>
</evidence>
<evidence type="ECO:0000313" key="2">
    <source>
        <dbReference type="Proteomes" id="UP000540656"/>
    </source>
</evidence>
<dbReference type="Proteomes" id="UP000540656">
    <property type="component" value="Unassembled WGS sequence"/>
</dbReference>
<gene>
    <name evidence="1" type="ORF">BJ980_001323</name>
</gene>
<dbReference type="AlphaFoldDB" id="A0A7Y9S2Q6"/>
<proteinExistence type="predicted"/>
<keyword evidence="2" id="KW-1185">Reference proteome</keyword>
<reference evidence="1 2" key="1">
    <citation type="submission" date="2020-07" db="EMBL/GenBank/DDBJ databases">
        <title>Sequencing the genomes of 1000 actinobacteria strains.</title>
        <authorList>
            <person name="Klenk H.-P."/>
        </authorList>
    </citation>
    <scope>NUCLEOTIDE SEQUENCE [LARGE SCALE GENOMIC DNA]</scope>
    <source>
        <strain evidence="1 2">DSM 23819</strain>
    </source>
</reference>
<dbReference type="EMBL" id="JACCAA010000001">
    <property type="protein sequence ID" value="NYG58400.1"/>
    <property type="molecule type" value="Genomic_DNA"/>
</dbReference>
<protein>
    <submittedName>
        <fullName evidence="1">Uncharacterized protein</fullName>
    </submittedName>
</protein>